<dbReference type="AlphaFoldDB" id="Q73P02"/>
<keyword evidence="2" id="KW-1185">Reference proteome</keyword>
<dbReference type="HOGENOM" id="CLU_2756616_0_0_12"/>
<evidence type="ECO:0000313" key="1">
    <source>
        <dbReference type="EMBL" id="AAS11488.1"/>
    </source>
</evidence>
<proteinExistence type="predicted"/>
<sequence length="70" mass="7963">MVKSFSYVLAIKSFLKIVYYDYTLKAVFLKVIGGKNSNFGLKKKNDFGPQRDLDFLKMYNPRVSAGCTQG</sequence>
<protein>
    <submittedName>
        <fullName evidence="1">Uncharacterized protein</fullName>
    </submittedName>
</protein>
<dbReference type="Proteomes" id="UP000008212">
    <property type="component" value="Chromosome"/>
</dbReference>
<organism evidence="1 2">
    <name type="scientific">Treponema denticola (strain ATCC 35405 / DSM 14222 / CIP 103919 / JCM 8153 / KCTC 15104)</name>
    <dbReference type="NCBI Taxonomy" id="243275"/>
    <lineage>
        <taxon>Bacteria</taxon>
        <taxon>Pseudomonadati</taxon>
        <taxon>Spirochaetota</taxon>
        <taxon>Spirochaetia</taxon>
        <taxon>Spirochaetales</taxon>
        <taxon>Treponemataceae</taxon>
        <taxon>Treponema</taxon>
    </lineage>
</organism>
<name>Q73P02_TREDE</name>
<reference evidence="1 2" key="1">
    <citation type="journal article" date="2004" name="Proc. Natl. Acad. Sci. U.S.A.">
        <title>Comparison of the genome of the oral pathogen Treponema denticola with other spirochete genomes.</title>
        <authorList>
            <person name="Seshadri R."/>
            <person name="Myers G.S."/>
            <person name="Tettelin H."/>
            <person name="Eisen J.A."/>
            <person name="Heidelberg J.F."/>
            <person name="Dodson R.J."/>
            <person name="Davidsen T.M."/>
            <person name="DeBoy R.T."/>
            <person name="Fouts D.E."/>
            <person name="Haft D.H."/>
            <person name="Selengut J."/>
            <person name="Ren Q."/>
            <person name="Brinkac L.M."/>
            <person name="Madupu R."/>
            <person name="Kolonay J."/>
            <person name="Durkin S.A."/>
            <person name="Daugherty S.C."/>
            <person name="Shetty J."/>
            <person name="Shvartsbeyn A."/>
            <person name="Gebregeorgis E."/>
            <person name="Geer K."/>
            <person name="Tsegaye G."/>
            <person name="Malek J."/>
            <person name="Ayodeji B."/>
            <person name="Shatsman S."/>
            <person name="McLeod M.P."/>
            <person name="Smajs D."/>
            <person name="Howell J.K."/>
            <person name="Pal S."/>
            <person name="Amin A."/>
            <person name="Vashisth P."/>
            <person name="McNeill T.Z."/>
            <person name="Xiang Q."/>
            <person name="Sodergren E."/>
            <person name="Baca E."/>
            <person name="Weinstock G.M."/>
            <person name="Norris S.J."/>
            <person name="Fraser C.M."/>
            <person name="Paulsen I.T."/>
        </authorList>
    </citation>
    <scope>NUCLEOTIDE SEQUENCE [LARGE SCALE GENOMIC DNA]</scope>
    <source>
        <strain evidence="2">ATCC 35405 / DSM 14222 / CIP 103919 / JCM 8153 / KCTC 15104</strain>
    </source>
</reference>
<dbReference type="EMBL" id="AE017226">
    <property type="protein sequence ID" value="AAS11488.1"/>
    <property type="molecule type" value="Genomic_DNA"/>
</dbReference>
<evidence type="ECO:0000313" key="2">
    <source>
        <dbReference type="Proteomes" id="UP000008212"/>
    </source>
</evidence>
<dbReference type="KEGG" id="tde:TDE_0998"/>
<dbReference type="PaxDb" id="243275-TDE_0998"/>
<accession>Q73P02</accession>
<gene>
    <name evidence="1" type="ordered locus">TDE_0998</name>
</gene>